<dbReference type="OrthoDB" id="422086at2759"/>
<proteinExistence type="inferred from homology"/>
<dbReference type="PANTHER" id="PTHR12714:SF11">
    <property type="entry name" value="PROTEIN C-TERMINAL S-ISOPRENYLCYSTEINE CARBOXYL O-METHYLTRANSFERASE"/>
    <property type="match status" value="1"/>
</dbReference>
<reference evidence="6" key="1">
    <citation type="journal article" date="2022" name="Cell">
        <title>Repeat-based holocentromeres influence genome architecture and karyotype evolution.</title>
        <authorList>
            <person name="Hofstatter P.G."/>
            <person name="Thangavel G."/>
            <person name="Lux T."/>
            <person name="Neumann P."/>
            <person name="Vondrak T."/>
            <person name="Novak P."/>
            <person name="Zhang M."/>
            <person name="Costa L."/>
            <person name="Castellani M."/>
            <person name="Scott A."/>
            <person name="Toegelov H."/>
            <person name="Fuchs J."/>
            <person name="Mata-Sucre Y."/>
            <person name="Dias Y."/>
            <person name="Vanzela A.L.L."/>
            <person name="Huettel B."/>
            <person name="Almeida C.C.S."/>
            <person name="Simkova H."/>
            <person name="Souza G."/>
            <person name="Pedrosa-Harand A."/>
            <person name="Macas J."/>
            <person name="Mayer K.F.X."/>
            <person name="Houben A."/>
            <person name="Marques A."/>
        </authorList>
    </citation>
    <scope>NUCLEOTIDE SEQUENCE</scope>
    <source>
        <strain evidence="6">RhyBre1mFocal</strain>
    </source>
</reference>
<organism evidence="6 7">
    <name type="scientific">Rhynchospora breviuscula</name>
    <dbReference type="NCBI Taxonomy" id="2022672"/>
    <lineage>
        <taxon>Eukaryota</taxon>
        <taxon>Viridiplantae</taxon>
        <taxon>Streptophyta</taxon>
        <taxon>Embryophyta</taxon>
        <taxon>Tracheophyta</taxon>
        <taxon>Spermatophyta</taxon>
        <taxon>Magnoliopsida</taxon>
        <taxon>Liliopsida</taxon>
        <taxon>Poales</taxon>
        <taxon>Cyperaceae</taxon>
        <taxon>Cyperoideae</taxon>
        <taxon>Rhynchosporeae</taxon>
        <taxon>Rhynchospora</taxon>
    </lineage>
</organism>
<comment type="subcellular location">
    <subcellularLocation>
        <location evidence="5">Endoplasmic reticulum membrane</location>
        <topology evidence="5">Multi-pass membrane protein</topology>
    </subcellularLocation>
    <subcellularLocation>
        <location evidence="1">Membrane</location>
        <topology evidence="1">Multi-pass membrane protein</topology>
    </subcellularLocation>
</comment>
<evidence type="ECO:0000313" key="6">
    <source>
        <dbReference type="EMBL" id="KAJ1691380.1"/>
    </source>
</evidence>
<dbReference type="EMBL" id="JAMQYH010000004">
    <property type="protein sequence ID" value="KAJ1691380.1"/>
    <property type="molecule type" value="Genomic_DNA"/>
</dbReference>
<name>A0A9Q0HMU8_9POAL</name>
<keyword evidence="7" id="KW-1185">Reference proteome</keyword>
<dbReference type="AlphaFoldDB" id="A0A9Q0HMU8"/>
<dbReference type="EC" id="2.1.1.100" evidence="5"/>
<keyword evidence="5" id="KW-0256">Endoplasmic reticulum</keyword>
<evidence type="ECO:0000256" key="3">
    <source>
        <dbReference type="ARBA" id="ARBA00022989"/>
    </source>
</evidence>
<sequence>MATVSLSLRPPPLHSLRLSLPKAHKAHLHPPLLPFLCKVPSGTSLSVRHFNKHLAFTPLRAFPSLPLPSVPLPSIPLPSFNVQNISLTPYTIVKLSLYISLLVFATKTAISIVLSPFFWAKLSFAWIFYPMIISVSLACYSLYCITRKKKHLSLLDQSIVLTSAVAWLTAVPGACSNGFLEGWPLAFFFIYVYFLLFEFSVRKRLYIEWSIPNYDPKWNIRVPKSYQLWFASSVLIGHWMAAFEGPKLELISGGWANLGIWALVLMVLFTRYHSILYLSKYSENMVEPKAVVQFGPYRWVRHPVYASIMMLFAANCVALRAPMSCLFLLVASAAYYGKKAQAEEKVMVEEFGVEYTEYMSKVKYKLIPFVY</sequence>
<comment type="caution">
    <text evidence="6">The sequence shown here is derived from an EMBL/GenBank/DDBJ whole genome shotgun (WGS) entry which is preliminary data.</text>
</comment>
<evidence type="ECO:0000256" key="1">
    <source>
        <dbReference type="ARBA" id="ARBA00004141"/>
    </source>
</evidence>
<feature type="transmembrane region" description="Helical" evidence="5">
    <location>
        <begin position="95"/>
        <end position="120"/>
    </location>
</feature>
<dbReference type="InterPro" id="IPR007269">
    <property type="entry name" value="ICMT_MeTrfase"/>
</dbReference>
<keyword evidence="3 5" id="KW-1133">Transmembrane helix</keyword>
<feature type="transmembrane region" description="Helical" evidence="5">
    <location>
        <begin position="182"/>
        <end position="201"/>
    </location>
</feature>
<feature type="transmembrane region" description="Helical" evidence="5">
    <location>
        <begin position="152"/>
        <end position="170"/>
    </location>
</feature>
<keyword evidence="5" id="KW-0489">Methyltransferase</keyword>
<dbReference type="Proteomes" id="UP001151287">
    <property type="component" value="Unassembled WGS sequence"/>
</dbReference>
<keyword evidence="5" id="KW-0949">S-adenosyl-L-methionine</keyword>
<evidence type="ECO:0000256" key="4">
    <source>
        <dbReference type="ARBA" id="ARBA00023136"/>
    </source>
</evidence>
<comment type="similarity">
    <text evidence="5">Belongs to the class VI-like SAM-binding methyltransferase superfamily. Isoprenylcysteine carboxyl methyltransferase family.</text>
</comment>
<dbReference type="GO" id="GO:0032259">
    <property type="term" value="P:methylation"/>
    <property type="evidence" value="ECO:0007669"/>
    <property type="project" value="UniProtKB-KW"/>
</dbReference>
<comment type="catalytic activity">
    <reaction evidence="5">
        <text>[protein]-C-terminal S-[(2E,6E)-farnesyl]-L-cysteine + S-adenosyl-L-methionine = [protein]-C-terminal S-[(2E,6E)-farnesyl]-L-cysteine methyl ester + S-adenosyl-L-homocysteine</text>
        <dbReference type="Rhea" id="RHEA:21672"/>
        <dbReference type="Rhea" id="RHEA-COMP:12125"/>
        <dbReference type="Rhea" id="RHEA-COMP:12126"/>
        <dbReference type="ChEBI" id="CHEBI:57856"/>
        <dbReference type="ChEBI" id="CHEBI:59789"/>
        <dbReference type="ChEBI" id="CHEBI:90510"/>
        <dbReference type="ChEBI" id="CHEBI:90511"/>
        <dbReference type="EC" id="2.1.1.100"/>
    </reaction>
</comment>
<dbReference type="PANTHER" id="PTHR12714">
    <property type="entry name" value="PROTEIN-S ISOPRENYLCYSTEINE O-METHYLTRANSFERASE"/>
    <property type="match status" value="1"/>
</dbReference>
<keyword evidence="4 5" id="KW-0472">Membrane</keyword>
<evidence type="ECO:0000313" key="7">
    <source>
        <dbReference type="Proteomes" id="UP001151287"/>
    </source>
</evidence>
<evidence type="ECO:0000256" key="5">
    <source>
        <dbReference type="RuleBase" id="RU362022"/>
    </source>
</evidence>
<dbReference type="Gene3D" id="1.20.120.1630">
    <property type="match status" value="1"/>
</dbReference>
<dbReference type="Pfam" id="PF04140">
    <property type="entry name" value="ICMT"/>
    <property type="match status" value="1"/>
</dbReference>
<protein>
    <recommendedName>
        <fullName evidence="5">Protein-S-isoprenylcysteine O-methyltransferase</fullName>
        <ecNumber evidence="5">2.1.1.100</ecNumber>
    </recommendedName>
</protein>
<comment type="cofactor">
    <cofactor evidence="5">
        <name>Zn(2+)</name>
        <dbReference type="ChEBI" id="CHEBI:29105"/>
    </cofactor>
    <text evidence="5">Divalent metal cations. Probably Zn(2+).</text>
</comment>
<gene>
    <name evidence="6" type="ORF">LUZ63_015535</name>
</gene>
<feature type="transmembrane region" description="Helical" evidence="5">
    <location>
        <begin position="308"/>
        <end position="336"/>
    </location>
</feature>
<evidence type="ECO:0000256" key="2">
    <source>
        <dbReference type="ARBA" id="ARBA00022692"/>
    </source>
</evidence>
<dbReference type="GO" id="GO:0004671">
    <property type="term" value="F:protein C-terminal S-isoprenylcysteine carboxyl O-methyltransferase activity"/>
    <property type="evidence" value="ECO:0007669"/>
    <property type="project" value="UniProtKB-EC"/>
</dbReference>
<feature type="transmembrane region" description="Helical" evidence="5">
    <location>
        <begin position="126"/>
        <end position="145"/>
    </location>
</feature>
<accession>A0A9Q0HMU8</accession>
<feature type="transmembrane region" description="Helical" evidence="5">
    <location>
        <begin position="255"/>
        <end position="272"/>
    </location>
</feature>
<keyword evidence="5" id="KW-0808">Transferase</keyword>
<keyword evidence="2 5" id="KW-0812">Transmembrane</keyword>
<dbReference type="GO" id="GO:0005789">
    <property type="term" value="C:endoplasmic reticulum membrane"/>
    <property type="evidence" value="ECO:0007669"/>
    <property type="project" value="UniProtKB-SubCell"/>
</dbReference>